<dbReference type="OrthoDB" id="419768at2759"/>
<dbReference type="InterPro" id="IPR037765">
    <property type="entry name" value="C2B_Tricalbin"/>
</dbReference>
<dbReference type="AlphaFoldDB" id="A0A0B7FK72"/>
<evidence type="ECO:0000256" key="3">
    <source>
        <dbReference type="ARBA" id="ARBA00022553"/>
    </source>
</evidence>
<proteinExistence type="predicted"/>
<keyword evidence="16" id="KW-1185">Reference proteome</keyword>
<organism evidence="15 16">
    <name type="scientific">Thanatephorus cucumeris (strain AG1-IB / isolate 7/3/14)</name>
    <name type="common">Lettuce bottom rot fungus</name>
    <name type="synonym">Rhizoctonia solani</name>
    <dbReference type="NCBI Taxonomy" id="1108050"/>
    <lineage>
        <taxon>Eukaryota</taxon>
        <taxon>Fungi</taxon>
        <taxon>Dikarya</taxon>
        <taxon>Basidiomycota</taxon>
        <taxon>Agaricomycotina</taxon>
        <taxon>Agaricomycetes</taxon>
        <taxon>Cantharellales</taxon>
        <taxon>Ceratobasidiaceae</taxon>
        <taxon>Rhizoctonia</taxon>
        <taxon>Rhizoctonia solani AG-1</taxon>
    </lineage>
</organism>
<feature type="region of interest" description="Disordered" evidence="11">
    <location>
        <begin position="668"/>
        <end position="722"/>
    </location>
</feature>
<evidence type="ECO:0000313" key="16">
    <source>
        <dbReference type="Proteomes" id="UP000059188"/>
    </source>
</evidence>
<evidence type="ECO:0000256" key="10">
    <source>
        <dbReference type="ARBA" id="ARBA00023136"/>
    </source>
</evidence>
<keyword evidence="5" id="KW-0677">Repeat</keyword>
<accession>A0A0B7FK72</accession>
<dbReference type="Pfam" id="PF25669">
    <property type="entry name" value="SMP_MUG190-like"/>
    <property type="match status" value="1"/>
</dbReference>
<feature type="compositionally biased region" description="Pro residues" evidence="11">
    <location>
        <begin position="705"/>
        <end position="719"/>
    </location>
</feature>
<evidence type="ECO:0000256" key="8">
    <source>
        <dbReference type="ARBA" id="ARBA00023055"/>
    </source>
</evidence>
<evidence type="ECO:0000256" key="7">
    <source>
        <dbReference type="ARBA" id="ARBA00022989"/>
    </source>
</evidence>
<reference evidence="15 16" key="1">
    <citation type="submission" date="2014-11" db="EMBL/GenBank/DDBJ databases">
        <authorList>
            <person name="Wibberg Daniel"/>
        </authorList>
    </citation>
    <scope>NUCLEOTIDE SEQUENCE [LARGE SCALE GENOMIC DNA]</scope>
    <source>
        <strain evidence="15">Rhizoctonia solani AG1-IB 7/3/14</strain>
    </source>
</reference>
<dbReference type="CDD" id="cd04052">
    <property type="entry name" value="C2B_Tricalbin-like"/>
    <property type="match status" value="1"/>
</dbReference>
<comment type="subcellular location">
    <subcellularLocation>
        <location evidence="1">Endoplasmic reticulum membrane</location>
    </subcellularLocation>
</comment>
<dbReference type="GO" id="GO:0006869">
    <property type="term" value="P:lipid transport"/>
    <property type="evidence" value="ECO:0007669"/>
    <property type="project" value="UniProtKB-KW"/>
</dbReference>
<dbReference type="InterPro" id="IPR057349">
    <property type="entry name" value="C2_Mug190_3rd"/>
</dbReference>
<feature type="domain" description="SMP-LTD" evidence="14">
    <location>
        <begin position="284"/>
        <end position="518"/>
    </location>
</feature>
<evidence type="ECO:0000313" key="15">
    <source>
        <dbReference type="EMBL" id="CEL58401.1"/>
    </source>
</evidence>
<dbReference type="InterPro" id="IPR000008">
    <property type="entry name" value="C2_dom"/>
</dbReference>
<dbReference type="GO" id="GO:0005789">
    <property type="term" value="C:endoplasmic reticulum membrane"/>
    <property type="evidence" value="ECO:0007669"/>
    <property type="project" value="UniProtKB-SubCell"/>
</dbReference>
<keyword evidence="9" id="KW-0446">Lipid-binding</keyword>
<keyword evidence="4 12" id="KW-0812">Transmembrane</keyword>
<gene>
    <name evidence="15" type="ORF">RSOLAG1IB_08508</name>
</gene>
<keyword evidence="10 12" id="KW-0472">Membrane</keyword>
<dbReference type="PROSITE" id="PS50004">
    <property type="entry name" value="C2"/>
    <property type="match status" value="2"/>
</dbReference>
<feature type="compositionally biased region" description="Basic and acidic residues" evidence="11">
    <location>
        <begin position="46"/>
        <end position="55"/>
    </location>
</feature>
<protein>
    <submittedName>
        <fullName evidence="15">Meiotically up-regulated gene 190 protein</fullName>
    </submittedName>
</protein>
<evidence type="ECO:0000256" key="5">
    <source>
        <dbReference type="ARBA" id="ARBA00022737"/>
    </source>
</evidence>
<keyword evidence="2" id="KW-0813">Transport</keyword>
<sequence length="1129" mass="125812">MAHQVGQGYSEHNPIPTIQRYEADIKARENSVSPEPMSPSRLSYDSNKDLPRTPPDEAPADAPNKASIGHMDAAHSGEGVPVGEEDEVKKTEKQAVMDRMQGPKEKPTDKVAKKRGTRTVKDPTTGQMVTIKDADFKDYPSQSELDPMSEEGGPATQPVGGRSHDLKTHIPKQLRTSKTAPNPARPGNISLQPYPPSTPPHMANVLAKLDHLQIAIVVSSFILWFFTAFGRGFFGFFFRSTLIGGSAFGLATLASLSQRSLEKEIERVRLDMHRQRGEKFSPPTPESVEWLNAFIKTIWGLINPEMFVSVADMIEDIMQQSLPGFVDAVRISDIGQGTNPFRIVSMRALPDQPGDKEYPREEWIDQGTNELMERAEAERKAGRDADQAGDYVNFEVAFAYAALPGQGGDLRSRNIHLLIEFFMGLYDWLHIPIPIWIQVENIVGTVRLRIQFIPEPPFVRNLTFTLMGVPGVEVSAIPMSKVLPNVLDLPLVARFVKMAIAAGTAELVAPKSMTLNIQEMLSGAAIGDTLATGVFLITIHHAESLSAQDRNGRSDPYIVLAYAKFGKPLYSTRIVMGDLNPVYEETAALLLTQDEIKAEEDLSVMLWDSDKRSADDLIGRVQIPVKELISKPNEVIRRTDKLVGFEDATDMEGTLHWSVGYYPKLPLKKELERPEENPPPPTRTAPEMEMRPGDKGPNPAKRDLPPPPPDVSRTPPDPAYPSGILKVVVHQINNLERQNLFGTSGKEREGQAGQDTDEPSEQGGNLPSGYCELIVNDDMIYKTRVKQYTTQPFFEAGTETFIRDWQNTVVRIVVRDARLRERDPILGIVNLHLKDLLKDASEVTRMYSLQEGIGFGRMNLSILFKGVDAKLPRNMLGWDTGTVELLSDITITPEPNANGRIPSKPTKLRVSTTDSTEILSPKSVTLSDGVVSYNLDKLRLPVYSRYASSCVFEFGGGGIMGGAPDAIAVLWLKDLVDEEETDIRIPVVIGKDLRQLRQNVMNEQTKKTHDYEVVGWLTVKMKLDEGLDEDHEKHAATQARRHAFEAYDHVEGEALSAERNAHFADDGVIDKREKKELEAAQKRQLHNRQRGIAGYRPYRTAQWMKQGIKSRLMPKKSTSKREPTVNSEA</sequence>
<dbReference type="Pfam" id="PF25331">
    <property type="entry name" value="C2_Mug190_3rd"/>
    <property type="match status" value="1"/>
</dbReference>
<dbReference type="InterPro" id="IPR035892">
    <property type="entry name" value="C2_domain_sf"/>
</dbReference>
<feature type="region of interest" description="Disordered" evidence="11">
    <location>
        <begin position="739"/>
        <end position="767"/>
    </location>
</feature>
<evidence type="ECO:0000259" key="13">
    <source>
        <dbReference type="PROSITE" id="PS50004"/>
    </source>
</evidence>
<dbReference type="SMART" id="SM00239">
    <property type="entry name" value="C2"/>
    <property type="match status" value="2"/>
</dbReference>
<feature type="region of interest" description="Disordered" evidence="11">
    <location>
        <begin position="1"/>
        <end position="196"/>
    </location>
</feature>
<dbReference type="InterPro" id="IPR037767">
    <property type="entry name" value="C2A_Mug190-like"/>
</dbReference>
<feature type="domain" description="C2" evidence="13">
    <location>
        <begin position="705"/>
        <end position="847"/>
    </location>
</feature>
<dbReference type="GO" id="GO:0061817">
    <property type="term" value="P:endoplasmic reticulum-plasma membrane tethering"/>
    <property type="evidence" value="ECO:0007669"/>
    <property type="project" value="InterPro"/>
</dbReference>
<dbReference type="PROSITE" id="PS51847">
    <property type="entry name" value="SMP"/>
    <property type="match status" value="1"/>
</dbReference>
<feature type="domain" description="C2" evidence="13">
    <location>
        <begin position="509"/>
        <end position="640"/>
    </location>
</feature>
<dbReference type="STRING" id="1108050.A0A0B7FK72"/>
<dbReference type="PANTHER" id="PTHR47348:SF3">
    <property type="entry name" value="MEIOTICALLY UP-REGULATED GENE 190 PROTEIN"/>
    <property type="match status" value="1"/>
</dbReference>
<evidence type="ECO:0000256" key="1">
    <source>
        <dbReference type="ARBA" id="ARBA00004586"/>
    </source>
</evidence>
<dbReference type="InterPro" id="IPR031468">
    <property type="entry name" value="SMP_LBD"/>
</dbReference>
<evidence type="ECO:0000256" key="12">
    <source>
        <dbReference type="SAM" id="Phobius"/>
    </source>
</evidence>
<feature type="compositionally biased region" description="Basic and acidic residues" evidence="11">
    <location>
        <begin position="87"/>
        <end position="111"/>
    </location>
</feature>
<dbReference type="GO" id="GO:0008289">
    <property type="term" value="F:lipid binding"/>
    <property type="evidence" value="ECO:0007669"/>
    <property type="project" value="UniProtKB-KW"/>
</dbReference>
<evidence type="ECO:0000256" key="6">
    <source>
        <dbReference type="ARBA" id="ARBA00022824"/>
    </source>
</evidence>
<dbReference type="CDD" id="cd04041">
    <property type="entry name" value="C2A_fungal"/>
    <property type="match status" value="1"/>
</dbReference>
<keyword evidence="3" id="KW-0597">Phosphoprotein</keyword>
<feature type="compositionally biased region" description="Basic and acidic residues" evidence="11">
    <location>
        <begin position="686"/>
        <end position="704"/>
    </location>
</feature>
<keyword evidence="6" id="KW-0256">Endoplasmic reticulum</keyword>
<feature type="region of interest" description="Disordered" evidence="11">
    <location>
        <begin position="1106"/>
        <end position="1129"/>
    </location>
</feature>
<dbReference type="PANTHER" id="PTHR47348">
    <property type="entry name" value="MEIOTICALLY UP-REGULATED GENE 190 PROTEIN"/>
    <property type="match status" value="1"/>
</dbReference>
<keyword evidence="8" id="KW-0445">Lipid transport</keyword>
<evidence type="ECO:0000259" key="14">
    <source>
        <dbReference type="PROSITE" id="PS51847"/>
    </source>
</evidence>
<dbReference type="Gene3D" id="2.60.40.150">
    <property type="entry name" value="C2 domain"/>
    <property type="match status" value="2"/>
</dbReference>
<name>A0A0B7FK72_THACB</name>
<evidence type="ECO:0000256" key="2">
    <source>
        <dbReference type="ARBA" id="ARBA00022448"/>
    </source>
</evidence>
<feature type="transmembrane region" description="Helical" evidence="12">
    <location>
        <begin position="212"/>
        <end position="230"/>
    </location>
</feature>
<dbReference type="SUPFAM" id="SSF49562">
    <property type="entry name" value="C2 domain (Calcium/lipid-binding domain, CaLB)"/>
    <property type="match status" value="2"/>
</dbReference>
<evidence type="ECO:0000256" key="4">
    <source>
        <dbReference type="ARBA" id="ARBA00022692"/>
    </source>
</evidence>
<dbReference type="CDD" id="cd21676">
    <property type="entry name" value="SMP_Mug190"/>
    <property type="match status" value="1"/>
</dbReference>
<dbReference type="Pfam" id="PF00168">
    <property type="entry name" value="C2"/>
    <property type="match status" value="2"/>
</dbReference>
<evidence type="ECO:0000256" key="11">
    <source>
        <dbReference type="SAM" id="MobiDB-lite"/>
    </source>
</evidence>
<keyword evidence="7 12" id="KW-1133">Transmembrane helix</keyword>
<dbReference type="Proteomes" id="UP000059188">
    <property type="component" value="Unassembled WGS sequence"/>
</dbReference>
<dbReference type="EMBL" id="LN679129">
    <property type="protein sequence ID" value="CEL58401.1"/>
    <property type="molecule type" value="Genomic_DNA"/>
</dbReference>
<evidence type="ECO:0000256" key="9">
    <source>
        <dbReference type="ARBA" id="ARBA00023121"/>
    </source>
</evidence>